<dbReference type="HOGENOM" id="CLU_1575651_0_0_6"/>
<accession>C8NCD5</accession>
<keyword evidence="2" id="KW-1185">Reference proteome</keyword>
<gene>
    <name evidence="1" type="ORF">HMPREF0198_2163</name>
</gene>
<dbReference type="Proteomes" id="UP000004870">
    <property type="component" value="Unassembled WGS sequence"/>
</dbReference>
<reference evidence="1 2" key="1">
    <citation type="submission" date="2009-08" db="EMBL/GenBank/DDBJ databases">
        <authorList>
            <person name="Qin X."/>
            <person name="Bachman B."/>
            <person name="Battles P."/>
            <person name="Bell A."/>
            <person name="Bess C."/>
            <person name="Bickham C."/>
            <person name="Chaboub L."/>
            <person name="Chen D."/>
            <person name="Coyle M."/>
            <person name="Deiros D.R."/>
            <person name="Dinh H."/>
            <person name="Forbes L."/>
            <person name="Fowler G."/>
            <person name="Francisco L."/>
            <person name="Fu Q."/>
            <person name="Gubbala S."/>
            <person name="Hale W."/>
            <person name="Han Y."/>
            <person name="Hemphill L."/>
            <person name="Highlander S.K."/>
            <person name="Hirani K."/>
            <person name="Hogues M."/>
            <person name="Jackson L."/>
            <person name="Jakkamsetti A."/>
            <person name="Javaid M."/>
            <person name="Jiang H."/>
            <person name="Korchina V."/>
            <person name="Kovar C."/>
            <person name="Lara F."/>
            <person name="Lee S."/>
            <person name="Mata R."/>
            <person name="Mathew T."/>
            <person name="Moen C."/>
            <person name="Morales K."/>
            <person name="Munidasa M."/>
            <person name="Nazareth L."/>
            <person name="Ngo R."/>
            <person name="Nguyen L."/>
            <person name="Okwuonu G."/>
            <person name="Ongeri F."/>
            <person name="Patil S."/>
            <person name="Petrosino J."/>
            <person name="Pham C."/>
            <person name="Pham P."/>
            <person name="Pu L.-L."/>
            <person name="Puazo M."/>
            <person name="Raj R."/>
            <person name="Reid J."/>
            <person name="Rouhana J."/>
            <person name="Saada N."/>
            <person name="Shang Y."/>
            <person name="Simmons D."/>
            <person name="Thornton R."/>
            <person name="Warren J."/>
            <person name="Weissenberger G."/>
            <person name="Zhang J."/>
            <person name="Zhang L."/>
            <person name="Zhou C."/>
            <person name="Zhu D."/>
            <person name="Muzny D."/>
            <person name="Worley K."/>
            <person name="Gibbs R."/>
        </authorList>
    </citation>
    <scope>NUCLEOTIDE SEQUENCE [LARGE SCALE GENOMIC DNA]</scope>
    <source>
        <strain evidence="2">ATCC 15826 / DSM 8339 / NCTC 10426 / 6573</strain>
    </source>
</reference>
<evidence type="ECO:0000313" key="1">
    <source>
        <dbReference type="EMBL" id="EEV87769.1"/>
    </source>
</evidence>
<comment type="caution">
    <text evidence="1">The sequence shown here is derived from an EMBL/GenBank/DDBJ whole genome shotgun (WGS) entry which is preliminary data.</text>
</comment>
<dbReference type="EMBL" id="ACKY01000114">
    <property type="protein sequence ID" value="EEV87769.1"/>
    <property type="molecule type" value="Genomic_DNA"/>
</dbReference>
<organism evidence="1 2">
    <name type="scientific">Cardiobacterium hominis (strain ATCC 15826 / DSM 8339 / NCTC 10426 / 6573)</name>
    <dbReference type="NCBI Taxonomy" id="638300"/>
    <lineage>
        <taxon>Bacteria</taxon>
        <taxon>Pseudomonadati</taxon>
        <taxon>Pseudomonadota</taxon>
        <taxon>Gammaproteobacteria</taxon>
        <taxon>Cardiobacteriales</taxon>
        <taxon>Cardiobacteriaceae</taxon>
        <taxon>Cardiobacterium</taxon>
    </lineage>
</organism>
<evidence type="ECO:0000313" key="2">
    <source>
        <dbReference type="Proteomes" id="UP000004870"/>
    </source>
</evidence>
<dbReference type="AlphaFoldDB" id="C8NCD5"/>
<sequence>MRIQGSHQQHDAMREQYAACQNPHCGATYLIRSEVVRQISPASGLFQPQITAIPVCDAVQDRALDLAREFVARPWQPGYSRDERLAACRDYLQELVKIDTHRAELTAARAIAEHESAGLAKEGWGLSIDDSSIACAIINDGGQQHAVSLRELVEFVRARTAREQQSALL</sequence>
<protein>
    <submittedName>
        <fullName evidence="1">Phage transcriptional activator, Ogr/Delta</fullName>
    </submittedName>
</protein>
<proteinExistence type="predicted"/>
<name>C8NCD5_CARH6</name>